<dbReference type="Proteomes" id="UP001196413">
    <property type="component" value="Unassembled WGS sequence"/>
</dbReference>
<protein>
    <submittedName>
        <fullName evidence="2">Uncharacterized protein</fullName>
    </submittedName>
</protein>
<gene>
    <name evidence="2" type="ORF">KIN20_023745</name>
</gene>
<proteinExistence type="predicted"/>
<evidence type="ECO:0000313" key="3">
    <source>
        <dbReference type="Proteomes" id="UP001196413"/>
    </source>
</evidence>
<feature type="compositionally biased region" description="Basic and acidic residues" evidence="1">
    <location>
        <begin position="20"/>
        <end position="34"/>
    </location>
</feature>
<organism evidence="2 3">
    <name type="scientific">Parelaphostrongylus tenuis</name>
    <name type="common">Meningeal worm</name>
    <dbReference type="NCBI Taxonomy" id="148309"/>
    <lineage>
        <taxon>Eukaryota</taxon>
        <taxon>Metazoa</taxon>
        <taxon>Ecdysozoa</taxon>
        <taxon>Nematoda</taxon>
        <taxon>Chromadorea</taxon>
        <taxon>Rhabditida</taxon>
        <taxon>Rhabditina</taxon>
        <taxon>Rhabditomorpha</taxon>
        <taxon>Strongyloidea</taxon>
        <taxon>Metastrongylidae</taxon>
        <taxon>Parelaphostrongylus</taxon>
    </lineage>
</organism>
<dbReference type="AlphaFoldDB" id="A0AAD5N7G8"/>
<comment type="caution">
    <text evidence="2">The sequence shown here is derived from an EMBL/GenBank/DDBJ whole genome shotgun (WGS) entry which is preliminary data.</text>
</comment>
<sequence length="132" mass="14703">MNSTSSGLSPNTRTTFPKRLSAESHGRLAGKNREGGPITGSRCVDTVLGASTSVIFRFEEAASQEDADINILWAEGAHGDQYPMINNTLPHIGWDIRQDNDIHISNNRSLTDYVLRHNMMLIARKFAQKVRH</sequence>
<evidence type="ECO:0000313" key="2">
    <source>
        <dbReference type="EMBL" id="KAJ1363802.1"/>
    </source>
</evidence>
<evidence type="ECO:0000256" key="1">
    <source>
        <dbReference type="SAM" id="MobiDB-lite"/>
    </source>
</evidence>
<keyword evidence="3" id="KW-1185">Reference proteome</keyword>
<accession>A0AAD5N7G8</accession>
<reference evidence="2" key="1">
    <citation type="submission" date="2021-06" db="EMBL/GenBank/DDBJ databases">
        <title>Parelaphostrongylus tenuis whole genome reference sequence.</title>
        <authorList>
            <person name="Garwood T.J."/>
            <person name="Larsen P.A."/>
            <person name="Fountain-Jones N.M."/>
            <person name="Garbe J.R."/>
            <person name="Macchietto M.G."/>
            <person name="Kania S.A."/>
            <person name="Gerhold R.W."/>
            <person name="Richards J.E."/>
            <person name="Wolf T.M."/>
        </authorList>
    </citation>
    <scope>NUCLEOTIDE SEQUENCE</scope>
    <source>
        <strain evidence="2">MNPRO001-30</strain>
        <tissue evidence="2">Meninges</tissue>
    </source>
</reference>
<dbReference type="EMBL" id="JAHQIW010004802">
    <property type="protein sequence ID" value="KAJ1363802.1"/>
    <property type="molecule type" value="Genomic_DNA"/>
</dbReference>
<feature type="region of interest" description="Disordered" evidence="1">
    <location>
        <begin position="1"/>
        <end position="40"/>
    </location>
</feature>
<name>A0AAD5N7G8_PARTN</name>
<feature type="compositionally biased region" description="Polar residues" evidence="1">
    <location>
        <begin position="1"/>
        <end position="15"/>
    </location>
</feature>